<keyword evidence="1" id="KW-1133">Transmembrane helix</keyword>
<keyword evidence="1" id="KW-0812">Transmembrane</keyword>
<dbReference type="EMBL" id="WUUT01000006">
    <property type="protein sequence ID" value="MXR52844.1"/>
    <property type="molecule type" value="Genomic_DNA"/>
</dbReference>
<dbReference type="AlphaFoldDB" id="A0A6B0T432"/>
<proteinExistence type="predicted"/>
<keyword evidence="1" id="KW-0472">Membrane</keyword>
<dbReference type="InterPro" id="IPR058328">
    <property type="entry name" value="DUF8015"/>
</dbReference>
<accession>A0A6B0T432</accession>
<dbReference type="Pfam" id="PF26047">
    <property type="entry name" value="DUF8015"/>
    <property type="match status" value="1"/>
</dbReference>
<keyword evidence="3" id="KW-1185">Reference proteome</keyword>
<protein>
    <submittedName>
        <fullName evidence="2">Uncharacterized protein</fullName>
    </submittedName>
</protein>
<name>A0A6B0T432_9EURY</name>
<evidence type="ECO:0000313" key="2">
    <source>
        <dbReference type="EMBL" id="MXR52844.1"/>
    </source>
</evidence>
<dbReference type="RefSeq" id="WP_159764977.1">
    <property type="nucleotide sequence ID" value="NZ_WUUT01000006.1"/>
</dbReference>
<comment type="caution">
    <text evidence="2">The sequence shown here is derived from an EMBL/GenBank/DDBJ whole genome shotgun (WGS) entry which is preliminary data.</text>
</comment>
<sequence>MAVSRNTGHSSTETFWERVFGQLSRHDLVLTAIPLVFALAWVVTFALPIPFLAALAGSAVLSAAVLVDALFVNPPCERGGSL</sequence>
<evidence type="ECO:0000256" key="1">
    <source>
        <dbReference type="SAM" id="Phobius"/>
    </source>
</evidence>
<reference evidence="2 3" key="1">
    <citation type="submission" date="2019-12" db="EMBL/GenBank/DDBJ databases">
        <title>Isolation and characterization of three novel carbon monoxide-oxidizing members of Halobacteria from salione crusts and soils.</title>
        <authorList>
            <person name="Myers M.R."/>
            <person name="King G.M."/>
        </authorList>
    </citation>
    <scope>NUCLEOTIDE SEQUENCE [LARGE SCALE GENOMIC DNA]</scope>
    <source>
        <strain evidence="2 3">WSH3</strain>
    </source>
</reference>
<gene>
    <name evidence="2" type="ORF">GRX03_14670</name>
</gene>
<feature type="transmembrane region" description="Helical" evidence="1">
    <location>
        <begin position="28"/>
        <end position="47"/>
    </location>
</feature>
<dbReference type="Proteomes" id="UP000466535">
    <property type="component" value="Unassembled WGS sequence"/>
</dbReference>
<organism evidence="2 3">
    <name type="scientific">Halovenus carboxidivorans</name>
    <dbReference type="NCBI Taxonomy" id="2692199"/>
    <lineage>
        <taxon>Archaea</taxon>
        <taxon>Methanobacteriati</taxon>
        <taxon>Methanobacteriota</taxon>
        <taxon>Stenosarchaea group</taxon>
        <taxon>Halobacteria</taxon>
        <taxon>Halobacteriales</taxon>
        <taxon>Haloarculaceae</taxon>
        <taxon>Halovenus</taxon>
    </lineage>
</organism>
<evidence type="ECO:0000313" key="3">
    <source>
        <dbReference type="Proteomes" id="UP000466535"/>
    </source>
</evidence>
<feature type="transmembrane region" description="Helical" evidence="1">
    <location>
        <begin position="53"/>
        <end position="72"/>
    </location>
</feature>